<comment type="caution">
    <text evidence="3">The sequence shown here is derived from an EMBL/GenBank/DDBJ whole genome shotgun (WGS) entry which is preliminary data.</text>
</comment>
<evidence type="ECO:0000256" key="1">
    <source>
        <dbReference type="SAM" id="Coils"/>
    </source>
</evidence>
<evidence type="ECO:0000313" key="3">
    <source>
        <dbReference type="EMBL" id="KGD72358.1"/>
    </source>
</evidence>
<dbReference type="RefSeq" id="WP_038021887.1">
    <property type="nucleotide sequence ID" value="NZ_JPKR02000003.1"/>
</dbReference>
<sequence length="282" mass="31800">MLIFRVLSLIIGFGAFFLLSSLAAGAGVTSPVAIMWIGGFPGVLIMLASFVCFELYCRKKGKNDSEKQFIHAAVINSVKYRIVSVVIGFLFFMWWSQWLSRPGDGVFLSVVLKVVPAVIVYLLVAKVINAIPAHSEKVQSEVRRQDDQNKQREQLQREQKKTQLALLNEGIATVNVQEKDAAVVHSFYKSLKWIAEQVRMQPLKAATYRYAIEYLDYAYADQNFTEQLQKRSASEDTGTLVNEYRAFIQQQLPLARGYNERKAAWEESLKLAPVAAPGVNDI</sequence>
<organism evidence="3 4">
    <name type="scientific">Tatumella morbirosei</name>
    <dbReference type="NCBI Taxonomy" id="642227"/>
    <lineage>
        <taxon>Bacteria</taxon>
        <taxon>Pseudomonadati</taxon>
        <taxon>Pseudomonadota</taxon>
        <taxon>Gammaproteobacteria</taxon>
        <taxon>Enterobacterales</taxon>
        <taxon>Erwiniaceae</taxon>
        <taxon>Tatumella</taxon>
    </lineage>
</organism>
<evidence type="ECO:0000256" key="2">
    <source>
        <dbReference type="SAM" id="Phobius"/>
    </source>
</evidence>
<proteinExistence type="predicted"/>
<keyword evidence="2" id="KW-0472">Membrane</keyword>
<keyword evidence="1" id="KW-0175">Coiled coil</keyword>
<dbReference type="Proteomes" id="UP000029577">
    <property type="component" value="Unassembled WGS sequence"/>
</dbReference>
<reference evidence="3" key="1">
    <citation type="submission" date="2014-12" db="EMBL/GenBank/DDBJ databases">
        <title>The draft genome of the Tatumella morbirosei type strain, LMG23360T isolated from pineapple rot.</title>
        <authorList>
            <person name="Smits T.H."/>
            <person name="Palmer M."/>
            <person name="Venter S.N."/>
            <person name="Duffy B."/>
            <person name="Steenkamp E.T."/>
            <person name="Chan W.Y."/>
            <person name="Coutinho T.A."/>
            <person name="Coetzee M.P."/>
            <person name="De Maayer P."/>
        </authorList>
    </citation>
    <scope>NUCLEOTIDE SEQUENCE [LARGE SCALE GENOMIC DNA]</scope>
    <source>
        <strain evidence="3">LMG 23360</strain>
    </source>
</reference>
<keyword evidence="2" id="KW-0812">Transmembrane</keyword>
<dbReference type="EMBL" id="JPKR02000003">
    <property type="protein sequence ID" value="KGD72358.1"/>
    <property type="molecule type" value="Genomic_DNA"/>
</dbReference>
<feature type="transmembrane region" description="Helical" evidence="2">
    <location>
        <begin position="78"/>
        <end position="95"/>
    </location>
</feature>
<name>A0A095UD45_9GAMM</name>
<dbReference type="STRING" id="642227.HA49_16615"/>
<accession>A0A095UD45</accession>
<evidence type="ECO:0000313" key="4">
    <source>
        <dbReference type="Proteomes" id="UP000029577"/>
    </source>
</evidence>
<dbReference type="OrthoDB" id="9901406at2"/>
<dbReference type="AlphaFoldDB" id="A0A095UD45"/>
<feature type="coiled-coil region" evidence="1">
    <location>
        <begin position="138"/>
        <end position="165"/>
    </location>
</feature>
<keyword evidence="4" id="KW-1185">Reference proteome</keyword>
<keyword evidence="2" id="KW-1133">Transmembrane helix</keyword>
<gene>
    <name evidence="3" type="ORF">HA49_16615</name>
</gene>
<feature type="transmembrane region" description="Helical" evidence="2">
    <location>
        <begin position="107"/>
        <end position="128"/>
    </location>
</feature>
<feature type="transmembrane region" description="Helical" evidence="2">
    <location>
        <begin position="33"/>
        <end position="57"/>
    </location>
</feature>
<protein>
    <submittedName>
        <fullName evidence="3">Uncharacterized protein</fullName>
    </submittedName>
</protein>